<dbReference type="Pfam" id="PF00512">
    <property type="entry name" value="HisKA"/>
    <property type="match status" value="1"/>
</dbReference>
<keyword evidence="7 22" id="KW-0812">Transmembrane</keyword>
<dbReference type="CDD" id="cd12914">
    <property type="entry name" value="PDC1_DGC_like"/>
    <property type="match status" value="1"/>
</dbReference>
<evidence type="ECO:0000256" key="7">
    <source>
        <dbReference type="ARBA" id="ARBA00022692"/>
    </source>
</evidence>
<accession>A0A3E1RHQ2</accession>
<dbReference type="PANTHER" id="PTHR45339">
    <property type="entry name" value="HYBRID SIGNAL TRANSDUCTION HISTIDINE KINASE J"/>
    <property type="match status" value="1"/>
</dbReference>
<evidence type="ECO:0000256" key="12">
    <source>
        <dbReference type="ARBA" id="ARBA00022989"/>
    </source>
</evidence>
<dbReference type="Gene3D" id="3.30.565.10">
    <property type="entry name" value="Histidine kinase-like ATPase, C-terminal domain"/>
    <property type="match status" value="1"/>
</dbReference>
<evidence type="ECO:0000259" key="25">
    <source>
        <dbReference type="PROSITE" id="PS50894"/>
    </source>
</evidence>
<dbReference type="SUPFAM" id="SSF47226">
    <property type="entry name" value="Histidine-containing phosphotransfer domain, HPT domain"/>
    <property type="match status" value="1"/>
</dbReference>
<dbReference type="Pfam" id="PF00072">
    <property type="entry name" value="Response_reg"/>
    <property type="match status" value="2"/>
</dbReference>
<name>A0A3E1RHQ2_9BURK</name>
<dbReference type="NCBIfam" id="TIGR00229">
    <property type="entry name" value="sensory_box"/>
    <property type="match status" value="1"/>
</dbReference>
<dbReference type="SUPFAM" id="SSF55785">
    <property type="entry name" value="PYP-like sensor domain (PAS domain)"/>
    <property type="match status" value="2"/>
</dbReference>
<dbReference type="Pfam" id="PF12860">
    <property type="entry name" value="PAS_7"/>
    <property type="match status" value="1"/>
</dbReference>
<dbReference type="PROSITE" id="PS50894">
    <property type="entry name" value="HPT"/>
    <property type="match status" value="1"/>
</dbReference>
<dbReference type="InterPro" id="IPR035965">
    <property type="entry name" value="PAS-like_dom_sf"/>
</dbReference>
<feature type="modified residue" description="Phosphohistidine" evidence="20">
    <location>
        <position position="1185"/>
    </location>
</feature>
<evidence type="ECO:0000256" key="2">
    <source>
        <dbReference type="ARBA" id="ARBA00004651"/>
    </source>
</evidence>
<dbReference type="Gene3D" id="3.40.50.2300">
    <property type="match status" value="2"/>
</dbReference>
<comment type="catalytic activity">
    <reaction evidence="1">
        <text>ATP + protein L-histidine = ADP + protein N-phospho-L-histidine.</text>
        <dbReference type="EC" id="2.7.13.3"/>
    </reaction>
</comment>
<organism evidence="26 27">
    <name type="scientific">Rhodoferax lacus</name>
    <dbReference type="NCBI Taxonomy" id="2184758"/>
    <lineage>
        <taxon>Bacteria</taxon>
        <taxon>Pseudomonadati</taxon>
        <taxon>Pseudomonadota</taxon>
        <taxon>Betaproteobacteria</taxon>
        <taxon>Burkholderiales</taxon>
        <taxon>Comamonadaceae</taxon>
        <taxon>Rhodoferax</taxon>
    </lineage>
</organism>
<feature type="domain" description="Response regulatory" evidence="24">
    <location>
        <begin position="981"/>
        <end position="1099"/>
    </location>
</feature>
<dbReference type="InterPro" id="IPR036097">
    <property type="entry name" value="HisK_dim/P_sf"/>
</dbReference>
<dbReference type="InterPro" id="IPR000014">
    <property type="entry name" value="PAS"/>
</dbReference>
<dbReference type="SUPFAM" id="SSF52172">
    <property type="entry name" value="CheY-like"/>
    <property type="match status" value="2"/>
</dbReference>
<evidence type="ECO:0000256" key="11">
    <source>
        <dbReference type="ARBA" id="ARBA00022840"/>
    </source>
</evidence>
<dbReference type="GO" id="GO:0005886">
    <property type="term" value="C:plasma membrane"/>
    <property type="evidence" value="ECO:0007669"/>
    <property type="project" value="UniProtKB-SubCell"/>
</dbReference>
<feature type="modified residue" description="4-aspartylphosphate" evidence="21">
    <location>
        <position position="889"/>
    </location>
</feature>
<dbReference type="Pfam" id="PF13426">
    <property type="entry name" value="PAS_9"/>
    <property type="match status" value="1"/>
</dbReference>
<keyword evidence="15 22" id="KW-0472">Membrane</keyword>
<evidence type="ECO:0000256" key="10">
    <source>
        <dbReference type="ARBA" id="ARBA00022777"/>
    </source>
</evidence>
<evidence type="ECO:0000256" key="3">
    <source>
        <dbReference type="ARBA" id="ARBA00012438"/>
    </source>
</evidence>
<dbReference type="GO" id="GO:0000155">
    <property type="term" value="F:phosphorelay sensor kinase activity"/>
    <property type="evidence" value="ECO:0007669"/>
    <property type="project" value="InterPro"/>
</dbReference>
<evidence type="ECO:0000256" key="19">
    <source>
        <dbReference type="ARBA" id="ARBA00070152"/>
    </source>
</evidence>
<dbReference type="FunFam" id="3.30.565.10:FF:000010">
    <property type="entry name" value="Sensor histidine kinase RcsC"/>
    <property type="match status" value="1"/>
</dbReference>
<dbReference type="InterPro" id="IPR036641">
    <property type="entry name" value="HPT_dom_sf"/>
</dbReference>
<dbReference type="CDD" id="cd12915">
    <property type="entry name" value="PDC2_DGC_like"/>
    <property type="match status" value="1"/>
</dbReference>
<comment type="function">
    <text evidence="16">Member of the two-component regulatory system BvgS/BvgA. Phosphorylates BvgA via a four-step phosphorelay in response to environmental signals.</text>
</comment>
<evidence type="ECO:0000256" key="15">
    <source>
        <dbReference type="ARBA" id="ARBA00023136"/>
    </source>
</evidence>
<dbReference type="PRINTS" id="PR00344">
    <property type="entry name" value="BCTRLSENSOR"/>
</dbReference>
<dbReference type="SMART" id="SM00388">
    <property type="entry name" value="HisKA"/>
    <property type="match status" value="1"/>
</dbReference>
<dbReference type="Pfam" id="PF22588">
    <property type="entry name" value="dCache_1_like"/>
    <property type="match status" value="1"/>
</dbReference>
<dbReference type="InterPro" id="IPR003594">
    <property type="entry name" value="HATPase_dom"/>
</dbReference>
<dbReference type="InterPro" id="IPR005467">
    <property type="entry name" value="His_kinase_dom"/>
</dbReference>
<dbReference type="OrthoDB" id="5519028at2"/>
<dbReference type="SMART" id="SM00073">
    <property type="entry name" value="HPT"/>
    <property type="match status" value="1"/>
</dbReference>
<dbReference type="Gene3D" id="3.30.450.20">
    <property type="entry name" value="PAS domain"/>
    <property type="match status" value="4"/>
</dbReference>
<evidence type="ECO:0000256" key="21">
    <source>
        <dbReference type="PROSITE-ProRule" id="PRU00169"/>
    </source>
</evidence>
<keyword evidence="5 21" id="KW-0597">Phosphoprotein</keyword>
<evidence type="ECO:0000256" key="6">
    <source>
        <dbReference type="ARBA" id="ARBA00022679"/>
    </source>
</evidence>
<evidence type="ECO:0000256" key="14">
    <source>
        <dbReference type="ARBA" id="ARBA00023026"/>
    </source>
</evidence>
<dbReference type="InterPro" id="IPR011006">
    <property type="entry name" value="CheY-like_superfamily"/>
</dbReference>
<evidence type="ECO:0000256" key="9">
    <source>
        <dbReference type="ARBA" id="ARBA00022741"/>
    </source>
</evidence>
<dbReference type="CDD" id="cd17546">
    <property type="entry name" value="REC_hyHK_CKI1_RcsC-like"/>
    <property type="match status" value="2"/>
</dbReference>
<keyword evidence="10" id="KW-0418">Kinase</keyword>
<evidence type="ECO:0000256" key="5">
    <source>
        <dbReference type="ARBA" id="ARBA00022553"/>
    </source>
</evidence>
<dbReference type="InterPro" id="IPR001789">
    <property type="entry name" value="Sig_transdc_resp-reg_receiver"/>
</dbReference>
<keyword evidence="9" id="KW-0547">Nucleotide-binding</keyword>
<feature type="domain" description="Response regulatory" evidence="24">
    <location>
        <begin position="834"/>
        <end position="960"/>
    </location>
</feature>
<dbReference type="CDD" id="cd16922">
    <property type="entry name" value="HATPase_EvgS-ArcB-TorS-like"/>
    <property type="match status" value="1"/>
</dbReference>
<dbReference type="GO" id="GO:0005524">
    <property type="term" value="F:ATP binding"/>
    <property type="evidence" value="ECO:0007669"/>
    <property type="project" value="UniProtKB-KW"/>
</dbReference>
<dbReference type="EC" id="2.7.13.3" evidence="3"/>
<reference evidence="26 27" key="1">
    <citation type="submission" date="2018-05" db="EMBL/GenBank/DDBJ databases">
        <title>Rhodoferax soyangensis sp.nov., isolated from an oligotrophic freshwater lake.</title>
        <authorList>
            <person name="Park M."/>
        </authorList>
    </citation>
    <scope>NUCLEOTIDE SEQUENCE [LARGE SCALE GENOMIC DNA]</scope>
    <source>
        <strain evidence="26 27">IMCC26218</strain>
    </source>
</reference>
<dbReference type="EMBL" id="QFZK01000001">
    <property type="protein sequence ID" value="RFO98761.1"/>
    <property type="molecule type" value="Genomic_DNA"/>
</dbReference>
<evidence type="ECO:0000256" key="4">
    <source>
        <dbReference type="ARBA" id="ARBA00022475"/>
    </source>
</evidence>
<protein>
    <recommendedName>
        <fullName evidence="18">Sensory/regulatory protein RpfC</fullName>
        <ecNumber evidence="3">2.7.13.3</ecNumber>
    </recommendedName>
    <alternativeName>
        <fullName evidence="19">Virulence sensor protein BvgS</fullName>
    </alternativeName>
</protein>
<dbReference type="SMART" id="SM00387">
    <property type="entry name" value="HATPase_c"/>
    <property type="match status" value="1"/>
</dbReference>
<evidence type="ECO:0000313" key="26">
    <source>
        <dbReference type="EMBL" id="RFO98761.1"/>
    </source>
</evidence>
<feature type="domain" description="Histidine kinase" evidence="23">
    <location>
        <begin position="589"/>
        <end position="814"/>
    </location>
</feature>
<dbReference type="InterPro" id="IPR004358">
    <property type="entry name" value="Sig_transdc_His_kin-like_C"/>
</dbReference>
<dbReference type="InterPro" id="IPR003661">
    <property type="entry name" value="HisK_dim/P_dom"/>
</dbReference>
<dbReference type="Proteomes" id="UP000260665">
    <property type="component" value="Unassembled WGS sequence"/>
</dbReference>
<keyword evidence="13" id="KW-0902">Two-component regulatory system</keyword>
<evidence type="ECO:0000256" key="16">
    <source>
        <dbReference type="ARBA" id="ARBA00058004"/>
    </source>
</evidence>
<evidence type="ECO:0000259" key="23">
    <source>
        <dbReference type="PROSITE" id="PS50109"/>
    </source>
</evidence>
<proteinExistence type="predicted"/>
<comment type="subcellular location">
    <subcellularLocation>
        <location evidence="2">Cell membrane</location>
        <topology evidence="2">Multi-pass membrane protein</topology>
    </subcellularLocation>
</comment>
<gene>
    <name evidence="26" type="ORF">DIC66_02470</name>
</gene>
<evidence type="ECO:0000313" key="27">
    <source>
        <dbReference type="Proteomes" id="UP000260665"/>
    </source>
</evidence>
<evidence type="ECO:0000256" key="17">
    <source>
        <dbReference type="ARBA" id="ARBA00064003"/>
    </source>
</evidence>
<evidence type="ECO:0000256" key="18">
    <source>
        <dbReference type="ARBA" id="ARBA00068150"/>
    </source>
</evidence>
<comment type="subunit">
    <text evidence="17">At low DSF concentrations, interacts with RpfF.</text>
</comment>
<keyword evidence="8" id="KW-0732">Signal</keyword>
<dbReference type="PROSITE" id="PS50110">
    <property type="entry name" value="RESPONSE_REGULATORY"/>
    <property type="match status" value="2"/>
</dbReference>
<keyword evidence="6" id="KW-0808">Transferase</keyword>
<dbReference type="SMART" id="SM00091">
    <property type="entry name" value="PAS"/>
    <property type="match status" value="2"/>
</dbReference>
<dbReference type="CDD" id="cd00082">
    <property type="entry name" value="HisKA"/>
    <property type="match status" value="1"/>
</dbReference>
<dbReference type="InterPro" id="IPR054327">
    <property type="entry name" value="His-kinase-like_sensor"/>
</dbReference>
<feature type="domain" description="HPt" evidence="25">
    <location>
        <begin position="1146"/>
        <end position="1244"/>
    </location>
</feature>
<keyword evidence="11" id="KW-0067">ATP-binding</keyword>
<dbReference type="Pfam" id="PF01627">
    <property type="entry name" value="Hpt"/>
    <property type="match status" value="1"/>
</dbReference>
<dbReference type="Pfam" id="PF02518">
    <property type="entry name" value="HATPase_c"/>
    <property type="match status" value="1"/>
</dbReference>
<dbReference type="RefSeq" id="WP_117173666.1">
    <property type="nucleotide sequence ID" value="NZ_QFZK01000001.1"/>
</dbReference>
<feature type="transmembrane region" description="Helical" evidence="22">
    <location>
        <begin position="20"/>
        <end position="38"/>
    </location>
</feature>
<evidence type="ECO:0000256" key="1">
    <source>
        <dbReference type="ARBA" id="ARBA00000085"/>
    </source>
</evidence>
<dbReference type="Gene3D" id="1.20.120.160">
    <property type="entry name" value="HPT domain"/>
    <property type="match status" value="1"/>
</dbReference>
<sequence>MFPSRLHGPLRSLQLQPQRAVGALALVLAIVLCALVAIDLQRDYQQQLSAASAKTSSLAQLLEEHARQSMRRVEVALALAAQDVQSQDQSEGQLKADSGQRLSAFLPQDGLISSFAVVDEAGKTVVSTLTEVTAELPLAKDRDFYQAHQGNAQSGLFIGQAVRSRISGLWIIPVSIRLEGRFSGTLMAAVDPEYFQRLYQSIDTGDDGFVTLFTTQGWAIARWPFNSEIAERNWLTAPMFKEAIPRATDAVLEQKVAATGVQSVYSYRVLQEYPLIVAIGISRDEVLQPWREGVMMEGGVLALMLLFLGGATFMLMRQLRRRMQVESALQLSEISLLKSSLPTMWVGSDAHILRVNQAACDLHGYTEEQMLALTVPDLNPGMSMQNWDGHWKRLREAGNMRFETVHRTQQNQDIPVEAELNYFVFDGREYNLAFVRDLTVRKQAEAEVQRSAGLLRSAIDAMDDAFVLFDAQDRMVYCNAKYAQLYPGMQDIVVPGARFEDMIRIGAQRGLYRESIGREEEWIAMRLKAHREGNEARIQKRADGRVMRVLDRRTPEGHIAGMRVDITDMVRATEEAQEASRYKSQFLANMSHEIRTPMNAILGLLSLLQNTALSPAQRDYASKTEGAAQSLLHLLNDILDFSKVEAGKMELDPQPFRLDRMLRGIGVILSSNMVGKSIEMLFDIAADVPAVVVADAMRLQQVLVNLGGNAIKFTSEGQVVLRLRRLPDQVASETAHCVLEFSIQDSGIGIAQEKQEHIFTGFSQAEASTTRRFGGSGLGLAISRRLVELMGGQLAVQSTPGQGSTFSFNLRVPLAAADAPFAQEVPRLSVAPMRVLVVDDNPVAREIHSNMTRSWSWPTTLAEGGEEALDLMRGPCKEGVLPFDVIYLDWQMPGLDGWETARNIRQLCQGLPTQPRIVMVSANGADRPLQRSKEDQALIDGFLVKPATASALQDAALGYTQSDVPALRLQRKSNRNLAGMRILVVEDNLINQQVAQELLASEGAEVTLAANGLLGVDAVASAQPPFEVVLMDLQMPVLDGFGATLRIRGELGMTRLPVIAMTANAMASDRLACLAAGMDDHVGKPFDMGHLVNVLLTVTGRKKGLQDAPQVPAQSAAGVDTAQAEAVLSSNPYLNVASALERISGLTSLYVDIAQEFIRTLDTVEADFRQAALAAQVPALVAQMHTLKGTAATLGAEKLSAQAAVLEKLFRQAPTDLQSLEHLPPLLELVAHTRDAAVQAIAALQKPAPPSMDATATMHYAEDALQRTSARAFLLRLAQLLRDSNLAVLDQFADRGNALDALPAAYLAELQEALKALDFDSAGQLCERHMAALA</sequence>
<keyword evidence="14" id="KW-0843">Virulence</keyword>
<evidence type="ECO:0000256" key="8">
    <source>
        <dbReference type="ARBA" id="ARBA00022729"/>
    </source>
</evidence>
<dbReference type="InterPro" id="IPR036890">
    <property type="entry name" value="HATPase_C_sf"/>
</dbReference>
<dbReference type="SUPFAM" id="SSF55874">
    <property type="entry name" value="ATPase domain of HSP90 chaperone/DNA topoisomerase II/histidine kinase"/>
    <property type="match status" value="1"/>
</dbReference>
<evidence type="ECO:0000256" key="22">
    <source>
        <dbReference type="SAM" id="Phobius"/>
    </source>
</evidence>
<dbReference type="PROSITE" id="PS50109">
    <property type="entry name" value="HIS_KIN"/>
    <property type="match status" value="1"/>
</dbReference>
<evidence type="ECO:0000256" key="20">
    <source>
        <dbReference type="PROSITE-ProRule" id="PRU00110"/>
    </source>
</evidence>
<dbReference type="PANTHER" id="PTHR45339:SF1">
    <property type="entry name" value="HYBRID SIGNAL TRANSDUCTION HISTIDINE KINASE J"/>
    <property type="match status" value="1"/>
</dbReference>
<feature type="transmembrane region" description="Helical" evidence="22">
    <location>
        <begin position="298"/>
        <end position="316"/>
    </location>
</feature>
<keyword evidence="4" id="KW-1003">Cell membrane</keyword>
<dbReference type="SUPFAM" id="SSF47384">
    <property type="entry name" value="Homodimeric domain of signal transducing histidine kinase"/>
    <property type="match status" value="1"/>
</dbReference>
<comment type="caution">
    <text evidence="26">The sequence shown here is derived from an EMBL/GenBank/DDBJ whole genome shotgun (WGS) entry which is preliminary data.</text>
</comment>
<dbReference type="Gene3D" id="1.10.287.130">
    <property type="match status" value="1"/>
</dbReference>
<evidence type="ECO:0000256" key="13">
    <source>
        <dbReference type="ARBA" id="ARBA00023012"/>
    </source>
</evidence>
<evidence type="ECO:0000259" key="24">
    <source>
        <dbReference type="PROSITE" id="PS50110"/>
    </source>
</evidence>
<keyword evidence="12 22" id="KW-1133">Transmembrane helix</keyword>
<dbReference type="SMART" id="SM00448">
    <property type="entry name" value="REC"/>
    <property type="match status" value="2"/>
</dbReference>
<dbReference type="FunFam" id="1.10.287.130:FF:000002">
    <property type="entry name" value="Two-component osmosensing histidine kinase"/>
    <property type="match status" value="1"/>
</dbReference>
<feature type="modified residue" description="4-aspartylphosphate" evidence="21">
    <location>
        <position position="1032"/>
    </location>
</feature>
<keyword evidence="27" id="KW-1185">Reference proteome</keyword>
<dbReference type="CDD" id="cd00130">
    <property type="entry name" value="PAS"/>
    <property type="match status" value="1"/>
</dbReference>
<dbReference type="InterPro" id="IPR008207">
    <property type="entry name" value="Sig_transdc_His_kin_Hpt_dom"/>
</dbReference>